<reference evidence="2 3" key="1">
    <citation type="submission" date="2013-08" db="EMBL/GenBank/DDBJ databases">
        <title>Gluconobacter thailandicus NBRC 3257 whole genome sequence.</title>
        <authorList>
            <person name="Matsutani M."/>
            <person name="Yakushi T."/>
            <person name="Matsushita K."/>
        </authorList>
    </citation>
    <scope>NUCLEOTIDE SEQUENCE [LARGE SCALE GENOMIC DNA]</scope>
    <source>
        <strain evidence="2 3">NBRC 3257</strain>
    </source>
</reference>
<gene>
    <name evidence="2" type="ORF">NBRC3257_1196</name>
</gene>
<evidence type="ECO:0000313" key="2">
    <source>
        <dbReference type="EMBL" id="GAD26197.1"/>
    </source>
</evidence>
<comment type="caution">
    <text evidence="2">The sequence shown here is derived from an EMBL/GenBank/DDBJ whole genome shotgun (WGS) entry which is preliminary data.</text>
</comment>
<feature type="region of interest" description="Disordered" evidence="1">
    <location>
        <begin position="13"/>
        <end position="47"/>
    </location>
</feature>
<dbReference type="EMBL" id="BASM01000015">
    <property type="protein sequence ID" value="GAD26197.1"/>
    <property type="molecule type" value="Genomic_DNA"/>
</dbReference>
<keyword evidence="3" id="KW-1185">Reference proteome</keyword>
<accession>A0ABQ0IVH2</accession>
<protein>
    <submittedName>
        <fullName evidence="2">Uncharacterized protein</fullName>
    </submittedName>
</protein>
<name>A0ABQ0IVH2_GLUTH</name>
<dbReference type="Proteomes" id="UP000018209">
    <property type="component" value="Unassembled WGS sequence"/>
</dbReference>
<sequence>MALLLKMARADTALPPPFPRTAPAPRHTRKFQSDVFPLTARSVTDTP</sequence>
<proteinExistence type="predicted"/>
<evidence type="ECO:0000256" key="1">
    <source>
        <dbReference type="SAM" id="MobiDB-lite"/>
    </source>
</evidence>
<evidence type="ECO:0000313" key="3">
    <source>
        <dbReference type="Proteomes" id="UP000018209"/>
    </source>
</evidence>
<organism evidence="2 3">
    <name type="scientific">Gluconobacter thailandicus NBRC 3257</name>
    <dbReference type="NCBI Taxonomy" id="1381097"/>
    <lineage>
        <taxon>Bacteria</taxon>
        <taxon>Pseudomonadati</taxon>
        <taxon>Pseudomonadota</taxon>
        <taxon>Alphaproteobacteria</taxon>
        <taxon>Acetobacterales</taxon>
        <taxon>Acetobacteraceae</taxon>
        <taxon>Gluconobacter</taxon>
    </lineage>
</organism>